<evidence type="ECO:0000313" key="2">
    <source>
        <dbReference type="Proteomes" id="UP000823893"/>
    </source>
</evidence>
<dbReference type="EMBL" id="DWWV01000192">
    <property type="protein sequence ID" value="HJC11871.1"/>
    <property type="molecule type" value="Genomic_DNA"/>
</dbReference>
<organism evidence="1 2">
    <name type="scientific">Candidatus Blautia merdigallinarum</name>
    <dbReference type="NCBI Taxonomy" id="2838495"/>
    <lineage>
        <taxon>Bacteria</taxon>
        <taxon>Bacillati</taxon>
        <taxon>Bacillota</taxon>
        <taxon>Clostridia</taxon>
        <taxon>Lachnospirales</taxon>
        <taxon>Lachnospiraceae</taxon>
        <taxon>Blautia</taxon>
    </lineage>
</organism>
<gene>
    <name evidence="1" type="ORF">H9935_13930</name>
</gene>
<name>A0A9D2N6N7_9FIRM</name>
<reference evidence="1" key="1">
    <citation type="journal article" date="2021" name="PeerJ">
        <title>Extensive microbial diversity within the chicken gut microbiome revealed by metagenomics and culture.</title>
        <authorList>
            <person name="Gilroy R."/>
            <person name="Ravi A."/>
            <person name="Getino M."/>
            <person name="Pursley I."/>
            <person name="Horton D.L."/>
            <person name="Alikhan N.F."/>
            <person name="Baker D."/>
            <person name="Gharbi K."/>
            <person name="Hall N."/>
            <person name="Watson M."/>
            <person name="Adriaenssens E.M."/>
            <person name="Foster-Nyarko E."/>
            <person name="Jarju S."/>
            <person name="Secka A."/>
            <person name="Antonio M."/>
            <person name="Oren A."/>
            <person name="Chaudhuri R.R."/>
            <person name="La Ragione R."/>
            <person name="Hildebrand F."/>
            <person name="Pallen M.J."/>
        </authorList>
    </citation>
    <scope>NUCLEOTIDE SEQUENCE</scope>
    <source>
        <strain evidence="1">ChiSxjej6B18-287</strain>
    </source>
</reference>
<protein>
    <submittedName>
        <fullName evidence="1">Uncharacterized protein</fullName>
    </submittedName>
</protein>
<comment type="caution">
    <text evidence="1">The sequence shown here is derived from an EMBL/GenBank/DDBJ whole genome shotgun (WGS) entry which is preliminary data.</text>
</comment>
<accession>A0A9D2N6N7</accession>
<dbReference type="AlphaFoldDB" id="A0A9D2N6N7"/>
<sequence length="70" mass="8688">MRWKNRGFYKENVDCQVKLLKYGLEPLFDGLKDFFGELLRCLWLRMKKRKQKNIDKKQKSNRALFIRMLY</sequence>
<reference evidence="1" key="2">
    <citation type="submission" date="2021-04" db="EMBL/GenBank/DDBJ databases">
        <authorList>
            <person name="Gilroy R."/>
        </authorList>
    </citation>
    <scope>NUCLEOTIDE SEQUENCE</scope>
    <source>
        <strain evidence="1">ChiSxjej6B18-287</strain>
    </source>
</reference>
<evidence type="ECO:0000313" key="1">
    <source>
        <dbReference type="EMBL" id="HJC11871.1"/>
    </source>
</evidence>
<proteinExistence type="predicted"/>
<dbReference type="Proteomes" id="UP000823893">
    <property type="component" value="Unassembled WGS sequence"/>
</dbReference>